<dbReference type="InterPro" id="IPR012001">
    <property type="entry name" value="Thiamin_PyroP_enz_TPP-bd_dom"/>
</dbReference>
<dbReference type="GO" id="GO:0009099">
    <property type="term" value="P:L-valine biosynthetic process"/>
    <property type="evidence" value="ECO:0007669"/>
    <property type="project" value="TreeGrafter"/>
</dbReference>
<dbReference type="InterPro" id="IPR029035">
    <property type="entry name" value="DHS-like_NAD/FAD-binding_dom"/>
</dbReference>
<dbReference type="EMBL" id="MCIB01000001">
    <property type="protein sequence ID" value="RKD34668.1"/>
    <property type="molecule type" value="Genomic_DNA"/>
</dbReference>
<dbReference type="CDD" id="cd07035">
    <property type="entry name" value="TPP_PYR_POX_like"/>
    <property type="match status" value="1"/>
</dbReference>
<feature type="domain" description="Thiamine pyrophosphate enzyme central" evidence="4">
    <location>
        <begin position="188"/>
        <end position="323"/>
    </location>
</feature>
<sequence>MRIADAILLYLYKNGVRHAFGIPTGQLSGFNDALNDIDIDYIVVKNEAAATYSAGRYADLKRDLGVCLIGGCVGVNNAINGIADAYRNKLPVLIVSSYVKRESMNKNALQEMITTDITTPITKYSKTVFEPDNVMEEFEKALKIALTPPHGPVHLSIPTDVQLTKFKGIIPDRIDRDKLKPKFDDKSLKKATNTINNKNTGVIMVGRGARGLTEEIKKLSSTLKWPTITTPNAKGLISSKFEYNLGNYGWCTTDGAAEYIDNTDFDCLLVLGSSLGQMSTRAYKKTLVENKTVIHIDWDKNEFNKVFKTDIPVYYDLEAAIKKINKNIHPKNNVFYKPDINKPYTKNHTGLSLRIFMEKIVDIVPEDTCFVQDMGENMNFSFKYLPLKEKMDFQTSIHYASMGTAIAGVMGSYLANPNRQYAVLVGDGSFYMNGMELLTAKEHNMPIIYFVVNNSMFGLVEHAGKLVYGRSHKGKSIFSRVSIKDMAESMGIESVKISHIKQLGEIKEKIHNLDKPFVVELITDGSEILLDKDRWSNKV</sequence>
<dbReference type="AlphaFoldDB" id="A0A419TB01"/>
<comment type="similarity">
    <text evidence="1 3">Belongs to the TPP enzyme family.</text>
</comment>
<keyword evidence="8" id="KW-1185">Reference proteome</keyword>
<protein>
    <recommendedName>
        <fullName evidence="9">Acetolactate synthase</fullName>
    </recommendedName>
</protein>
<evidence type="ECO:0000256" key="3">
    <source>
        <dbReference type="RuleBase" id="RU362132"/>
    </source>
</evidence>
<comment type="caution">
    <text evidence="7">The sequence shown here is derived from an EMBL/GenBank/DDBJ whole genome shotgun (WGS) entry which is preliminary data.</text>
</comment>
<dbReference type="SUPFAM" id="SSF52467">
    <property type="entry name" value="DHS-like NAD/FAD-binding domain"/>
    <property type="match status" value="1"/>
</dbReference>
<dbReference type="Proteomes" id="UP000284177">
    <property type="component" value="Unassembled WGS sequence"/>
</dbReference>
<evidence type="ECO:0000256" key="1">
    <source>
        <dbReference type="ARBA" id="ARBA00007812"/>
    </source>
</evidence>
<evidence type="ECO:0000259" key="6">
    <source>
        <dbReference type="Pfam" id="PF02776"/>
    </source>
</evidence>
<dbReference type="Gene3D" id="3.40.50.1220">
    <property type="entry name" value="TPP-binding domain"/>
    <property type="match status" value="1"/>
</dbReference>
<dbReference type="GO" id="GO:0009097">
    <property type="term" value="P:isoleucine biosynthetic process"/>
    <property type="evidence" value="ECO:0007669"/>
    <property type="project" value="TreeGrafter"/>
</dbReference>
<dbReference type="PANTHER" id="PTHR18968">
    <property type="entry name" value="THIAMINE PYROPHOSPHATE ENZYMES"/>
    <property type="match status" value="1"/>
</dbReference>
<dbReference type="InterPro" id="IPR012000">
    <property type="entry name" value="Thiamin_PyroP_enz_cen_dom"/>
</dbReference>
<dbReference type="OrthoDB" id="4494979at2"/>
<dbReference type="InterPro" id="IPR011766">
    <property type="entry name" value="TPP_enzyme_TPP-bd"/>
</dbReference>
<dbReference type="InterPro" id="IPR029061">
    <property type="entry name" value="THDP-binding"/>
</dbReference>
<gene>
    <name evidence="7" type="ORF">BET03_02245</name>
</gene>
<evidence type="ECO:0000313" key="8">
    <source>
        <dbReference type="Proteomes" id="UP000284177"/>
    </source>
</evidence>
<dbReference type="InterPro" id="IPR045229">
    <property type="entry name" value="TPP_enz"/>
</dbReference>
<keyword evidence="2 3" id="KW-0786">Thiamine pyrophosphate</keyword>
<dbReference type="Pfam" id="PF02776">
    <property type="entry name" value="TPP_enzyme_N"/>
    <property type="match status" value="1"/>
</dbReference>
<reference evidence="7 8" key="1">
    <citation type="submission" date="2016-08" db="EMBL/GenBank/DDBJ databases">
        <title>Novel Firmicutes and Novel Genomes.</title>
        <authorList>
            <person name="Poppleton D.I."/>
            <person name="Gribaldo S."/>
        </authorList>
    </citation>
    <scope>NUCLEOTIDE SEQUENCE [LARGE SCALE GENOMIC DNA]</scope>
    <source>
        <strain evidence="7 8">CTT3</strain>
    </source>
</reference>
<dbReference type="Gene3D" id="3.40.50.970">
    <property type="match status" value="2"/>
</dbReference>
<proteinExistence type="inferred from homology"/>
<dbReference type="PANTHER" id="PTHR18968:SF13">
    <property type="entry name" value="ACETOLACTATE SYNTHASE CATALYTIC SUBUNIT, MITOCHONDRIAL"/>
    <property type="match status" value="1"/>
</dbReference>
<name>A0A419TB01_9FIRM</name>
<dbReference type="SUPFAM" id="SSF52518">
    <property type="entry name" value="Thiamin diphosphate-binding fold (THDP-binding)"/>
    <property type="match status" value="2"/>
</dbReference>
<feature type="domain" description="Thiamine pyrophosphate enzyme N-terminal TPP-binding" evidence="6">
    <location>
        <begin position="1"/>
        <end position="113"/>
    </location>
</feature>
<dbReference type="GO" id="GO:0030976">
    <property type="term" value="F:thiamine pyrophosphate binding"/>
    <property type="evidence" value="ECO:0007669"/>
    <property type="project" value="InterPro"/>
</dbReference>
<evidence type="ECO:0000259" key="4">
    <source>
        <dbReference type="Pfam" id="PF00205"/>
    </source>
</evidence>
<evidence type="ECO:0000256" key="2">
    <source>
        <dbReference type="ARBA" id="ARBA00023052"/>
    </source>
</evidence>
<dbReference type="GO" id="GO:0000287">
    <property type="term" value="F:magnesium ion binding"/>
    <property type="evidence" value="ECO:0007669"/>
    <property type="project" value="InterPro"/>
</dbReference>
<accession>A0A419TB01</accession>
<dbReference type="GO" id="GO:0050660">
    <property type="term" value="F:flavin adenine dinucleotide binding"/>
    <property type="evidence" value="ECO:0007669"/>
    <property type="project" value="TreeGrafter"/>
</dbReference>
<evidence type="ECO:0008006" key="9">
    <source>
        <dbReference type="Google" id="ProtNLM"/>
    </source>
</evidence>
<organism evidence="7 8">
    <name type="scientific">Thermohalobacter berrensis</name>
    <dbReference type="NCBI Taxonomy" id="99594"/>
    <lineage>
        <taxon>Bacteria</taxon>
        <taxon>Bacillati</taxon>
        <taxon>Bacillota</taxon>
        <taxon>Tissierellia</taxon>
        <taxon>Tissierellales</taxon>
        <taxon>Thermohalobacteraceae</taxon>
        <taxon>Thermohalobacter</taxon>
    </lineage>
</organism>
<dbReference type="RefSeq" id="WP_120166802.1">
    <property type="nucleotide sequence ID" value="NZ_MCIB01000001.1"/>
</dbReference>
<evidence type="ECO:0000313" key="7">
    <source>
        <dbReference type="EMBL" id="RKD34668.1"/>
    </source>
</evidence>
<feature type="domain" description="Thiamine pyrophosphate enzyme TPP-binding" evidence="5">
    <location>
        <begin position="373"/>
        <end position="520"/>
    </location>
</feature>
<evidence type="ECO:0000259" key="5">
    <source>
        <dbReference type="Pfam" id="PF02775"/>
    </source>
</evidence>
<dbReference type="GO" id="GO:0003984">
    <property type="term" value="F:acetolactate synthase activity"/>
    <property type="evidence" value="ECO:0007669"/>
    <property type="project" value="TreeGrafter"/>
</dbReference>
<dbReference type="GO" id="GO:0005948">
    <property type="term" value="C:acetolactate synthase complex"/>
    <property type="evidence" value="ECO:0007669"/>
    <property type="project" value="TreeGrafter"/>
</dbReference>
<dbReference type="CDD" id="cd00568">
    <property type="entry name" value="TPP_enzymes"/>
    <property type="match status" value="1"/>
</dbReference>
<dbReference type="Pfam" id="PF02775">
    <property type="entry name" value="TPP_enzyme_C"/>
    <property type="match status" value="1"/>
</dbReference>
<dbReference type="Pfam" id="PF00205">
    <property type="entry name" value="TPP_enzyme_M"/>
    <property type="match status" value="1"/>
</dbReference>